<feature type="region of interest" description="Disordered" evidence="1">
    <location>
        <begin position="334"/>
        <end position="399"/>
    </location>
</feature>
<feature type="compositionally biased region" description="Basic and acidic residues" evidence="1">
    <location>
        <begin position="1032"/>
        <end position="1093"/>
    </location>
</feature>
<name>A0ABM4CTJ9_HYDVU</name>
<feature type="region of interest" description="Disordered" evidence="1">
    <location>
        <begin position="948"/>
        <end position="1108"/>
    </location>
</feature>
<feature type="region of interest" description="Disordered" evidence="1">
    <location>
        <begin position="2059"/>
        <end position="2079"/>
    </location>
</feature>
<dbReference type="InterPro" id="IPR036514">
    <property type="entry name" value="SGNH_hydro_sf"/>
</dbReference>
<feature type="compositionally biased region" description="Low complexity" evidence="1">
    <location>
        <begin position="702"/>
        <end position="733"/>
    </location>
</feature>
<organism evidence="4 5">
    <name type="scientific">Hydra vulgaris</name>
    <name type="common">Hydra</name>
    <name type="synonym">Hydra attenuata</name>
    <dbReference type="NCBI Taxonomy" id="6087"/>
    <lineage>
        <taxon>Eukaryota</taxon>
        <taxon>Metazoa</taxon>
        <taxon>Cnidaria</taxon>
        <taxon>Hydrozoa</taxon>
        <taxon>Hydroidolina</taxon>
        <taxon>Anthoathecata</taxon>
        <taxon>Aplanulata</taxon>
        <taxon>Hydridae</taxon>
        <taxon>Hydra</taxon>
    </lineage>
</organism>
<evidence type="ECO:0000313" key="4">
    <source>
        <dbReference type="Proteomes" id="UP001652625"/>
    </source>
</evidence>
<dbReference type="Proteomes" id="UP001652625">
    <property type="component" value="Chromosome 11"/>
</dbReference>
<feature type="domain" description="SGNH hydrolase-type esterase" evidence="3">
    <location>
        <begin position="2149"/>
        <end position="2345"/>
    </location>
</feature>
<feature type="compositionally biased region" description="Basic and acidic residues" evidence="1">
    <location>
        <begin position="1851"/>
        <end position="1864"/>
    </location>
</feature>
<dbReference type="PANTHER" id="PTHR30383:SF5">
    <property type="entry name" value="SGNH HYDROLASE-TYPE ESTERASE DOMAIN-CONTAINING PROTEIN"/>
    <property type="match status" value="1"/>
</dbReference>
<dbReference type="RefSeq" id="XP_065665237.1">
    <property type="nucleotide sequence ID" value="XM_065809165.1"/>
</dbReference>
<dbReference type="Pfam" id="PF13472">
    <property type="entry name" value="Lipase_GDSL_2"/>
    <property type="match status" value="1"/>
</dbReference>
<feature type="region of interest" description="Disordered" evidence="1">
    <location>
        <begin position="1419"/>
        <end position="1455"/>
    </location>
</feature>
<keyword evidence="2" id="KW-0472">Membrane</keyword>
<dbReference type="Gene3D" id="3.40.50.1110">
    <property type="entry name" value="SGNH hydrolase"/>
    <property type="match status" value="1"/>
</dbReference>
<feature type="compositionally biased region" description="Low complexity" evidence="1">
    <location>
        <begin position="1446"/>
        <end position="1455"/>
    </location>
</feature>
<evidence type="ECO:0000256" key="2">
    <source>
        <dbReference type="SAM" id="Phobius"/>
    </source>
</evidence>
<dbReference type="InterPro" id="IPR013830">
    <property type="entry name" value="SGNH_hydro"/>
</dbReference>
<feature type="compositionally biased region" description="Polar residues" evidence="1">
    <location>
        <begin position="2063"/>
        <end position="2079"/>
    </location>
</feature>
<feature type="compositionally biased region" description="Low complexity" evidence="1">
    <location>
        <begin position="386"/>
        <end position="399"/>
    </location>
</feature>
<feature type="compositionally biased region" description="Polar residues" evidence="1">
    <location>
        <begin position="846"/>
        <end position="855"/>
    </location>
</feature>
<dbReference type="CDD" id="cd00229">
    <property type="entry name" value="SGNH_hydrolase"/>
    <property type="match status" value="1"/>
</dbReference>
<evidence type="ECO:0000313" key="5">
    <source>
        <dbReference type="RefSeq" id="XP_065665237.1"/>
    </source>
</evidence>
<feature type="compositionally biased region" description="Acidic residues" evidence="1">
    <location>
        <begin position="991"/>
        <end position="1001"/>
    </location>
</feature>
<feature type="region of interest" description="Disordered" evidence="1">
    <location>
        <begin position="634"/>
        <end position="739"/>
    </location>
</feature>
<feature type="region of interest" description="Disordered" evidence="1">
    <location>
        <begin position="846"/>
        <end position="865"/>
    </location>
</feature>
<feature type="compositionally biased region" description="Basic residues" evidence="1">
    <location>
        <begin position="652"/>
        <end position="686"/>
    </location>
</feature>
<feature type="region of interest" description="Disordered" evidence="1">
    <location>
        <begin position="1836"/>
        <end position="1926"/>
    </location>
</feature>
<keyword evidence="2" id="KW-0812">Transmembrane</keyword>
<gene>
    <name evidence="5" type="primary">LOC100203986</name>
</gene>
<feature type="transmembrane region" description="Helical" evidence="2">
    <location>
        <begin position="198"/>
        <end position="229"/>
    </location>
</feature>
<evidence type="ECO:0000259" key="3">
    <source>
        <dbReference type="Pfam" id="PF13472"/>
    </source>
</evidence>
<feature type="compositionally biased region" description="Low complexity" evidence="1">
    <location>
        <begin position="337"/>
        <end position="361"/>
    </location>
</feature>
<feature type="compositionally biased region" description="Basic and acidic residues" evidence="1">
    <location>
        <begin position="948"/>
        <end position="990"/>
    </location>
</feature>
<feature type="compositionally biased region" description="Basic and acidic residues" evidence="1">
    <location>
        <begin position="636"/>
        <end position="651"/>
    </location>
</feature>
<feature type="compositionally biased region" description="Basic residues" evidence="1">
    <location>
        <begin position="1865"/>
        <end position="1876"/>
    </location>
</feature>
<dbReference type="PANTHER" id="PTHR30383">
    <property type="entry name" value="THIOESTERASE 1/PROTEASE 1/LYSOPHOSPHOLIPASE L1"/>
    <property type="match status" value="1"/>
</dbReference>
<dbReference type="GeneID" id="100203986"/>
<keyword evidence="2" id="KW-1133">Transmembrane helix</keyword>
<dbReference type="InterPro" id="IPR051532">
    <property type="entry name" value="Ester_Hydrolysis_Enzymes"/>
</dbReference>
<sequence>MTKDLTSTSESGHPSIKNPNLSESGPVQLPLYVKGRKKKFATKAERDELAKKAELCHQQADDRSIAPQPSEVNLDFLEKKRQVLKKKQELLNRSHLQSRLNITHQSKVNKESVRDNPSVYVGDYNQLLEDSKTKEHQYKTTFSASPSLTSYNLNVQSENVENKDFNKNIALQPKLQRSQYYEKPFEKSSKEESSIREFFYRLICCNSFCSLTLYILVIFFVAVFAFTLYKVVTVFNVPKPKHQVHKHKHNNESNNQLKNFYASKFDQFRPFPGYINELPQLIMNISSIVKNEDVKNVDKNFSQTKKTIIPKVQILNISKEQTVVLKPATAPSLVSSTTTTTATTTTTTTTTTEATTKQTTTPPTPKPLPTSTTTKIKPTTKRTTTEKPPFTKSTTSSTTLATTTMETSTIKVPTLKTLITIKPPMYQSTFSNFLQYPVWNGQTWIWSKKPVFDTKTAMPIYNQNPIWNGFNWVYTTESSFKRNEIPSSQVSEFSYLKPIDYLDEVYTTIKPLTASLFSSYIGQLSPSRNYNDLDTSDIIEVNEGKNYLKHYVQKDPYPSRPPFDSIENLYRNPNPEEVKPNFLRLNRIKMVPTAIHDNMEPTPIHDDNEDDIDNLISAKHNRISININLTNATIKPTHDNFDDNQNADKRQRDRHRQHHRINLSSKKKRERKHKLKPRKKNKKKKYENKEKKSSSFILLQHTTTTTEKPTSTKRQTTTTSTTTSTTPLQTTPSADKTNFLHPDASISPLNMLDIKLNYPEKLLWDQDHHSFISANDLKNVDNYHYKNDGLIETQKHGILDEAFGKHENSEKSQFDLPRELLDQNVNNNNKLNLIEDQVGQSYESLEKTPTQSYSAETEENRLSDEILDSDGKKYASTFLEEKPTRRRYSLLDLFHRHRKMNKEPQHITNGQQKDLLEALNNFENNHHKQSKDNNDNNNNGGEAKIDLELLRDKDNSNDDKKTQHTLSKDTGENSEDGKENFQELKSKINEDNDYDDGEENNDGNVDSDSNDIKKRKTHLKKEFGDSNNIYKKNNDYSKEHDDNDEDNIKDKNNDRDDNDYSKDHDDNDEDNIKDKNEDNDYDFEKQNNKDETPALKQKMKPSNIFDRPTKKLSYLQKIKALKKQLHANNKNHQSHTTRLSKPFIFHSKPAVLPKNANDKKRKRTRHKTNIRKKKLIHQDKKSGLINKIKGKEKTEDAYKFVFKNNSKKKHEINKPFHRFDRSMLLSRITQKLKEIDKYKQPNKKIETFKVKNCIIIKTFKYGTVVKIIKGPLKKKDIIFYTIRTCERKHGSFNKIKCTDINYELNTGRLSIKQERKGGKKVFSINACKEEGLTNKVQHKVTNKELKEIKDEKEESGSGSASGEEGKDWLSFQYTQTTKKITPPPAKKVVLNIEVKKVLTNKVHSTAKVKNILTNKVNKITSNGKKKSKHERETLNKKEKKSVPPITFTSTTTSSPNKITTTTDLIDLVKIMATFKNNILKETKAQKENELINTIKNIMEINNIKSNNDDHNDHDPAKKDTVPQLIDQKMPQLEDVSSNHSTLVEDHNLISNTVLKEVEPTTVHLKDISEIHPTSTPTSKYQDDKKTDYDNFDEEFQKISEGNINERAGYRKIGNFAKHEISQVLNNAMEPNEYQLNEQKILDEQKISDDYSGNDDYYTKGEDEEGNMIMSRFKGKTNVYPQKTLKKFSSKNLNHKHNPNHAYDLNYEYDSNRKYKLNHKSNSKYENNVDKTENDIEESEYDTTHNINHKIKNEEEDHSEDEDTYFNNRQKQKGKHNLRHSHKVHKHKLLKVKSNHNFNTHYHEKNKLKLLKHHHEYNIKQGKYDSAKYKDYDDVNYEKHGDDKHKKKSVMKRKEEGKKDFEHNRVNHQSKHLRKRKDQFYNHQHTKIHRHNKYDQKKVLPSYNVGESGDDSDESGEEKYSRSHIHYRRKKENYKKKFSHQNGNVFKKDGIPRPLGTNGMLGAEIDNVDIMKQQKLESLNIESIVAKILPAVVKSVSANYTVKTTSTPPIVLLPTTIPIKKTPTINPVRTIHHTTPKIKYLKTLHPFQTNHVKISKKPTVFPSKKQTGSPFKPKTTQSSTHNIAKVHPTNMENLNMIIKGLKALGISKDIFEEKRGKVPTKAPFVSPHRTTTVHPHVIALHDPKRIRILCFGDSLTAGYNNHGKGFFPYCTPLQKILNVKSSIPVYTEAKGIVGEMTHKQMVSRLPLVLGNATYEYDWVIILGGTNDILHVKNFADDQEFMSQLENVWQPRITKDIEKLHQIAYNSGAHTLLLTVPENSIEAWPDYKPLLKMRQKINESLRKFAQNSNGKTVLCDIDKKMPRHALGPEQESKLWDDHLHMTPEGYTKMANIIADCLKPYLPH</sequence>
<evidence type="ECO:0000256" key="1">
    <source>
        <dbReference type="SAM" id="MobiDB-lite"/>
    </source>
</evidence>
<keyword evidence="4" id="KW-1185">Reference proteome</keyword>
<proteinExistence type="predicted"/>
<feature type="compositionally biased region" description="Polar residues" evidence="1">
    <location>
        <begin position="1"/>
        <end position="25"/>
    </location>
</feature>
<reference evidence="5" key="1">
    <citation type="submission" date="2025-08" db="UniProtKB">
        <authorList>
            <consortium name="RefSeq"/>
        </authorList>
    </citation>
    <scope>IDENTIFICATION</scope>
</reference>
<accession>A0ABM4CTJ9</accession>
<dbReference type="SUPFAM" id="SSF52266">
    <property type="entry name" value="SGNH hydrolase"/>
    <property type="match status" value="1"/>
</dbReference>
<protein>
    <submittedName>
        <fullName evidence="5">MATH and LRR domain-containing protein PFE0570w</fullName>
    </submittedName>
</protein>
<feature type="region of interest" description="Disordered" evidence="1">
    <location>
        <begin position="1"/>
        <end position="29"/>
    </location>
</feature>